<dbReference type="SUPFAM" id="SSF51206">
    <property type="entry name" value="cAMP-binding domain-like"/>
    <property type="match status" value="1"/>
</dbReference>
<feature type="domain" description="Cyclic nucleotide-binding" evidence="3">
    <location>
        <begin position="30"/>
        <end position="129"/>
    </location>
</feature>
<dbReference type="PANTHER" id="PTHR43080">
    <property type="entry name" value="CBS DOMAIN-CONTAINING PROTEIN CBSX3, MITOCHONDRIAL"/>
    <property type="match status" value="1"/>
</dbReference>
<keyword evidence="5" id="KW-0418">Kinase</keyword>
<dbReference type="InterPro" id="IPR000595">
    <property type="entry name" value="cNMP-bd_dom"/>
</dbReference>
<dbReference type="SMART" id="SM00100">
    <property type="entry name" value="cNMP"/>
    <property type="match status" value="1"/>
</dbReference>
<dbReference type="PROSITE" id="PS51371">
    <property type="entry name" value="CBS"/>
    <property type="match status" value="2"/>
</dbReference>
<accession>A0ABQ6IUD0</accession>
<dbReference type="SMART" id="SM00116">
    <property type="entry name" value="CBS"/>
    <property type="match status" value="2"/>
</dbReference>
<evidence type="ECO:0000256" key="1">
    <source>
        <dbReference type="ARBA" id="ARBA00023122"/>
    </source>
</evidence>
<dbReference type="EMBL" id="BSUO01000001">
    <property type="protein sequence ID" value="GMA41515.1"/>
    <property type="molecule type" value="Genomic_DNA"/>
</dbReference>
<dbReference type="Gene3D" id="3.10.580.10">
    <property type="entry name" value="CBS-domain"/>
    <property type="match status" value="1"/>
</dbReference>
<dbReference type="InterPro" id="IPR014710">
    <property type="entry name" value="RmlC-like_jellyroll"/>
</dbReference>
<reference evidence="6" key="1">
    <citation type="journal article" date="2019" name="Int. J. Syst. Evol. Microbiol.">
        <title>The Global Catalogue of Microorganisms (GCM) 10K type strain sequencing project: providing services to taxonomists for standard genome sequencing and annotation.</title>
        <authorList>
            <consortium name="The Broad Institute Genomics Platform"/>
            <consortium name="The Broad Institute Genome Sequencing Center for Infectious Disease"/>
            <person name="Wu L."/>
            <person name="Ma J."/>
        </authorList>
    </citation>
    <scope>NUCLEOTIDE SEQUENCE [LARGE SCALE GENOMIC DNA]</scope>
    <source>
        <strain evidence="6">NBRC 113072</strain>
    </source>
</reference>
<keyword evidence="1 2" id="KW-0129">CBS domain</keyword>
<keyword evidence="6" id="KW-1185">Reference proteome</keyword>
<dbReference type="Pfam" id="PF10335">
    <property type="entry name" value="DUF294_C"/>
    <property type="match status" value="1"/>
</dbReference>
<feature type="domain" description="CBS" evidence="4">
    <location>
        <begin position="170"/>
        <end position="228"/>
    </location>
</feature>
<feature type="domain" description="CBS" evidence="4">
    <location>
        <begin position="236"/>
        <end position="292"/>
    </location>
</feature>
<dbReference type="CDD" id="cd05401">
    <property type="entry name" value="NT_GlnE_GlnD_like"/>
    <property type="match status" value="1"/>
</dbReference>
<evidence type="ECO:0000259" key="4">
    <source>
        <dbReference type="PROSITE" id="PS51371"/>
    </source>
</evidence>
<dbReference type="PANTHER" id="PTHR43080:SF2">
    <property type="entry name" value="CBS DOMAIN-CONTAINING PROTEIN"/>
    <property type="match status" value="1"/>
</dbReference>
<organism evidence="5 6">
    <name type="scientific">Mobilicoccus caccae</name>
    <dbReference type="NCBI Taxonomy" id="1859295"/>
    <lineage>
        <taxon>Bacteria</taxon>
        <taxon>Bacillati</taxon>
        <taxon>Actinomycetota</taxon>
        <taxon>Actinomycetes</taxon>
        <taxon>Micrococcales</taxon>
        <taxon>Dermatophilaceae</taxon>
        <taxon>Mobilicoccus</taxon>
    </lineage>
</organism>
<dbReference type="PROSITE" id="PS50042">
    <property type="entry name" value="CNMP_BINDING_3"/>
    <property type="match status" value="1"/>
</dbReference>
<gene>
    <name evidence="5" type="ORF">GCM10025883_35600</name>
</gene>
<dbReference type="Proteomes" id="UP001157126">
    <property type="component" value="Unassembled WGS sequence"/>
</dbReference>
<keyword evidence="5" id="KW-0808">Transferase</keyword>
<dbReference type="Pfam" id="PF03445">
    <property type="entry name" value="DUF294"/>
    <property type="match status" value="1"/>
</dbReference>
<proteinExistence type="predicted"/>
<dbReference type="Pfam" id="PF00027">
    <property type="entry name" value="cNMP_binding"/>
    <property type="match status" value="1"/>
</dbReference>
<dbReference type="CDD" id="cd00038">
    <property type="entry name" value="CAP_ED"/>
    <property type="match status" value="1"/>
</dbReference>
<dbReference type="SUPFAM" id="SSF54631">
    <property type="entry name" value="CBS-domain pair"/>
    <property type="match status" value="1"/>
</dbReference>
<dbReference type="Pfam" id="PF00571">
    <property type="entry name" value="CBS"/>
    <property type="match status" value="2"/>
</dbReference>
<dbReference type="InterPro" id="IPR000644">
    <property type="entry name" value="CBS_dom"/>
</dbReference>
<evidence type="ECO:0000313" key="5">
    <source>
        <dbReference type="EMBL" id="GMA41515.1"/>
    </source>
</evidence>
<comment type="caution">
    <text evidence="5">The sequence shown here is derived from an EMBL/GenBank/DDBJ whole genome shotgun (WGS) entry which is preliminary data.</text>
</comment>
<dbReference type="GO" id="GO:0016301">
    <property type="term" value="F:kinase activity"/>
    <property type="evidence" value="ECO:0007669"/>
    <property type="project" value="UniProtKB-KW"/>
</dbReference>
<dbReference type="InterPro" id="IPR005105">
    <property type="entry name" value="GlnD_Uridyltrans_N"/>
</dbReference>
<dbReference type="CDD" id="cd04587">
    <property type="entry name" value="CBS_pair_CAP-ED_NT_Pol-beta-like_DUF294_assoc"/>
    <property type="match status" value="1"/>
</dbReference>
<evidence type="ECO:0000313" key="6">
    <source>
        <dbReference type="Proteomes" id="UP001157126"/>
    </source>
</evidence>
<dbReference type="Gene3D" id="2.60.120.10">
    <property type="entry name" value="Jelly Rolls"/>
    <property type="match status" value="1"/>
</dbReference>
<name>A0ABQ6IUD0_9MICO</name>
<dbReference type="InterPro" id="IPR051257">
    <property type="entry name" value="Diverse_CBS-Domain"/>
</dbReference>
<evidence type="ECO:0000259" key="3">
    <source>
        <dbReference type="PROSITE" id="PS50042"/>
    </source>
</evidence>
<protein>
    <submittedName>
        <fullName evidence="5">Histidine kinase</fullName>
    </submittedName>
</protein>
<sequence length="633" mass="68755">MAARGRRGMLLPIMEPELAEVRDFLAAHAPFSDLPDDVLAAVPARCSLRYHRRGSTILRPDEVVTSFLIVRSGALDVHDPAGGLVERVDVGGSVGVNGLLQPPPYGFVVTAVEDTLVLVVPGEVFRDLLTYPGVSSYFMLQQAHRLRQAVESVQISDHGGAVLRTRIADMLGRAPVIARPDATVREAARTMREARVSSVLVLDSTDRLCGILTDRDLRNRVVAEGLSVEVPIAEVMTTDPITLESDALALEALLEMLGRGIHHLPVVEDGRPRGLVTSTDLIRLEQSSPLYVVQDVSRQSSPEGLAAVARRLPSIVDHLVTQDASASDISRVVTAVADALHRRLILLAEEKFGPPPVPYCWVALGSQARYESGLGGDQDSALILDDSATLEHATYFAEFAEFITDGLVLCGYPRCPGDVMATNPRWRQTETAWRAIFAEWIERPTPDAVVGATIFFDMRALAGDTDMCERLRRHVLARTPQASTFLAHLIKQAVFHQPPLGLFRGLVLEKGGPNESTLDLKHRGVGPVAEIARAQALSVGSTAVDTRGRLAGARSAGRMSESSVADLLDAFEFISYVRLRHQAGRVREGHAPDNFVSPASLSSFEKRTLKDAFGVIRQAQTALAQRQPLGYIS</sequence>
<evidence type="ECO:0000256" key="2">
    <source>
        <dbReference type="PROSITE-ProRule" id="PRU00703"/>
    </source>
</evidence>
<dbReference type="InterPro" id="IPR018490">
    <property type="entry name" value="cNMP-bd_dom_sf"/>
</dbReference>
<dbReference type="InterPro" id="IPR046342">
    <property type="entry name" value="CBS_dom_sf"/>
</dbReference>
<dbReference type="InterPro" id="IPR018821">
    <property type="entry name" value="DUF294_put_nucleoTrafse_sb-bd"/>
</dbReference>